<feature type="region of interest" description="Disordered" evidence="1">
    <location>
        <begin position="285"/>
        <end position="310"/>
    </location>
</feature>
<dbReference type="RefSeq" id="WP_191877261.1">
    <property type="nucleotide sequence ID" value="NZ_BMTD01000019.1"/>
</dbReference>
<name>A0A918IHR2_9ACTN</name>
<comment type="caution">
    <text evidence="4">The sequence shown here is derived from an EMBL/GenBank/DDBJ whole genome shotgun (WGS) entry which is preliminary data.</text>
</comment>
<dbReference type="Proteomes" id="UP000618795">
    <property type="component" value="Unassembled WGS sequence"/>
</dbReference>
<evidence type="ECO:0000313" key="5">
    <source>
        <dbReference type="Proteomes" id="UP000618795"/>
    </source>
</evidence>
<protein>
    <recommendedName>
        <fullName evidence="3">MucB/RseB N-terminal domain-containing protein</fullName>
    </recommendedName>
</protein>
<gene>
    <name evidence="4" type="ORF">GCM10010260_67470</name>
</gene>
<keyword evidence="2" id="KW-0472">Membrane</keyword>
<dbReference type="SUPFAM" id="SSF89392">
    <property type="entry name" value="Prokaryotic lipoproteins and lipoprotein localization factors"/>
    <property type="match status" value="1"/>
</dbReference>
<reference evidence="4" key="1">
    <citation type="journal article" date="2014" name="Int. J. Syst. Evol. Microbiol.">
        <title>Complete genome sequence of Corynebacterium casei LMG S-19264T (=DSM 44701T), isolated from a smear-ripened cheese.</title>
        <authorList>
            <consortium name="US DOE Joint Genome Institute (JGI-PGF)"/>
            <person name="Walter F."/>
            <person name="Albersmeier A."/>
            <person name="Kalinowski J."/>
            <person name="Ruckert C."/>
        </authorList>
    </citation>
    <scope>NUCLEOTIDE SEQUENCE</scope>
    <source>
        <strain evidence="4">JCM 4369</strain>
    </source>
</reference>
<dbReference type="Pfam" id="PF03888">
    <property type="entry name" value="MucB_RseB"/>
    <property type="match status" value="1"/>
</dbReference>
<organism evidence="4 5">
    <name type="scientific">Streptomyces filipinensis</name>
    <dbReference type="NCBI Taxonomy" id="66887"/>
    <lineage>
        <taxon>Bacteria</taxon>
        <taxon>Bacillati</taxon>
        <taxon>Actinomycetota</taxon>
        <taxon>Actinomycetes</taxon>
        <taxon>Kitasatosporales</taxon>
        <taxon>Streptomycetaceae</taxon>
        <taxon>Streptomyces</taxon>
    </lineage>
</organism>
<keyword evidence="2" id="KW-0812">Transmembrane</keyword>
<accession>A0A918IHR2</accession>
<keyword evidence="5" id="KW-1185">Reference proteome</keyword>
<dbReference type="InterPro" id="IPR052944">
    <property type="entry name" value="Sporulation_related"/>
</dbReference>
<dbReference type="EMBL" id="BMTD01000019">
    <property type="protein sequence ID" value="GGV18214.1"/>
    <property type="molecule type" value="Genomic_DNA"/>
</dbReference>
<feature type="region of interest" description="Disordered" evidence="1">
    <location>
        <begin position="1"/>
        <end position="25"/>
    </location>
</feature>
<feature type="transmembrane region" description="Helical" evidence="2">
    <location>
        <begin position="28"/>
        <end position="49"/>
    </location>
</feature>
<dbReference type="InterPro" id="IPR033434">
    <property type="entry name" value="MucB/RseB_N"/>
</dbReference>
<dbReference type="InterPro" id="IPR029046">
    <property type="entry name" value="LolA/LolB/LppX"/>
</dbReference>
<reference evidence="4" key="2">
    <citation type="submission" date="2020-09" db="EMBL/GenBank/DDBJ databases">
        <authorList>
            <person name="Sun Q."/>
            <person name="Ohkuma M."/>
        </authorList>
    </citation>
    <scope>NUCLEOTIDE SEQUENCE</scope>
    <source>
        <strain evidence="4">JCM 4369</strain>
    </source>
</reference>
<dbReference type="AlphaFoldDB" id="A0A918IHR2"/>
<dbReference type="Gene3D" id="2.50.20.10">
    <property type="entry name" value="Lipoprotein localisation LolA/LolB/LppX"/>
    <property type="match status" value="1"/>
</dbReference>
<evidence type="ECO:0000259" key="3">
    <source>
        <dbReference type="Pfam" id="PF03888"/>
    </source>
</evidence>
<evidence type="ECO:0000313" key="4">
    <source>
        <dbReference type="EMBL" id="GGV18214.1"/>
    </source>
</evidence>
<dbReference type="PANTHER" id="PTHR37507">
    <property type="entry name" value="SPORULATION PROTEIN YDCC"/>
    <property type="match status" value="1"/>
</dbReference>
<evidence type="ECO:0000256" key="1">
    <source>
        <dbReference type="SAM" id="MobiDB-lite"/>
    </source>
</evidence>
<sequence length="399" mass="40677">MAPYETDDAVDGAREETPHAGRRKAARYAVPVAVVGVAAATIGLVPALAASGDPDLPRISAQQLIEKIAKSDVQQLSGTVRISTDLGLPDLGGLGGNLASGAARGSGDGSSADPRSQLTSLVSGAHTLRVATDGPEKQKLSLLESGSEYSLIHHGKDVWGYDSKSNEVYHSTSADAGKDHRAEPPATPKDFADEALKSVDDTTSVTVDGTEQVAGRDAYKLLIKPRQSGTTVGAISIAVDAKTGMPLKFTLTPKSGGAAVLNVGFTQVSFARPAASAFTFTPPKGAKVTEEKQQGPAARRHAPKPDGFGKGLNGADVLSKGWTSVAVFDTGAKGGLPSGSKGGDLGGFLGSLGEKVSGKFGKGTVFSTRLVNVLITDDGKAYAGAVTKDALVKAADTGK</sequence>
<evidence type="ECO:0000256" key="2">
    <source>
        <dbReference type="SAM" id="Phobius"/>
    </source>
</evidence>
<proteinExistence type="predicted"/>
<feature type="compositionally biased region" description="Acidic residues" evidence="1">
    <location>
        <begin position="1"/>
        <end position="10"/>
    </location>
</feature>
<keyword evidence="2" id="KW-1133">Transmembrane helix</keyword>
<feature type="domain" description="MucB/RseB N-terminal" evidence="3">
    <location>
        <begin position="124"/>
        <end position="272"/>
    </location>
</feature>
<dbReference type="PANTHER" id="PTHR37507:SF2">
    <property type="entry name" value="SPORULATION PROTEIN YDCC"/>
    <property type="match status" value="1"/>
</dbReference>